<feature type="active site" description="Nucleophile" evidence="9">
    <location>
        <position position="305"/>
    </location>
</feature>
<evidence type="ECO:0000256" key="4">
    <source>
        <dbReference type="ARBA" id="ARBA00022723"/>
    </source>
</evidence>
<feature type="active site" description="Proton donor" evidence="9">
    <location>
        <position position="141"/>
    </location>
</feature>
<feature type="domain" description="Glycoside hydrolase family 42 N-terminal" evidence="12">
    <location>
        <begin position="6"/>
        <end position="383"/>
    </location>
</feature>
<reference evidence="14" key="1">
    <citation type="submission" date="2020-10" db="EMBL/GenBank/DDBJ databases">
        <authorList>
            <person name="Gilroy R."/>
        </authorList>
    </citation>
    <scope>NUCLEOTIDE SEQUENCE</scope>
    <source>
        <strain evidence="14">CHK181-108</strain>
    </source>
</reference>
<dbReference type="InterPro" id="IPR017853">
    <property type="entry name" value="GH"/>
</dbReference>
<feature type="binding site" evidence="11">
    <location>
        <position position="150"/>
    </location>
    <ligand>
        <name>Zn(2+)</name>
        <dbReference type="ChEBI" id="CHEBI:29105"/>
    </ligand>
</feature>
<evidence type="ECO:0000256" key="6">
    <source>
        <dbReference type="ARBA" id="ARBA00022833"/>
    </source>
</evidence>
<dbReference type="GO" id="GO:0046872">
    <property type="term" value="F:metal ion binding"/>
    <property type="evidence" value="ECO:0007669"/>
    <property type="project" value="UniProtKB-KW"/>
</dbReference>
<evidence type="ECO:0000313" key="15">
    <source>
        <dbReference type="Proteomes" id="UP000824165"/>
    </source>
</evidence>
<keyword evidence="6 11" id="KW-0862">Zinc</keyword>
<dbReference type="EMBL" id="DVLU01000029">
    <property type="protein sequence ID" value="HIT84934.1"/>
    <property type="molecule type" value="Genomic_DNA"/>
</dbReference>
<evidence type="ECO:0000256" key="9">
    <source>
        <dbReference type="PIRSR" id="PIRSR001084-1"/>
    </source>
</evidence>
<sequence length="657" mass="75128">MIFGVDYYPEHWDKSEWEKQAQLMREGNFNTVRIAEFSWKLLEPEEDKFDFSWLDEIIDLLSRYGISVILGTPTAAPPKWLADKYDVYMRDKYGRPRGYGSRRECCSNNTYYRERSRIIVERLAKRYGKSKNVIAWQIDNEFGCHSSTSCYCPHCKKEFAHWLRDKYKTIENLNKTYGTVFWSHCYDGFDDVILPAYNSCEGDYGDTKSHNPSLELDFYRFSSDSWVSFEKMQADIIRKYSDKPITHNLMGHFSDIDYYKLAEPLSIVSWDNYPDNQWGRDDYEYTSMAHEIMRGAKDRNFWVMEEQAGPCGWDVFGGTPRPGQLRLWTYQAAAHGCEGVVYFRFRSAPFGMEQYWLGVVGHDGVPRRRFFEIRQTGAELRKLSGLFVGAKSPTDVLIVKSYEAAWSHAIKRHIKDFDYGELLYQYYRANSRLGTNPACGPIGAVSEKYKVVYLPAYVIVTEAEKQLLEEYVRNGGTLVVTYLSGIKDENNNMITEPLPGKLRELSGAELEEFDTSPVKTKLSGGFGETGGWRDIMKTTAEVKAVYESEFYAGTPAVTVNRYGSGKVWYIGCELSDGDMLTLVKAVSDGAGARYLTPPGGTEIIKRISSGGREYYMLLNFTDKAQNMGIRGVSQLDGKEFNGTLEAYGAEIICEGEN</sequence>
<feature type="binding site" evidence="10">
    <location>
        <position position="313"/>
    </location>
    <ligand>
        <name>substrate</name>
    </ligand>
</feature>
<dbReference type="PIRSF" id="PIRSF001084">
    <property type="entry name" value="B-galactosidase"/>
    <property type="match status" value="1"/>
</dbReference>
<dbReference type="Proteomes" id="UP000824165">
    <property type="component" value="Unassembled WGS sequence"/>
</dbReference>
<dbReference type="GO" id="GO:0005975">
    <property type="term" value="P:carbohydrate metabolic process"/>
    <property type="evidence" value="ECO:0007669"/>
    <property type="project" value="InterPro"/>
</dbReference>
<evidence type="ECO:0000256" key="7">
    <source>
        <dbReference type="ARBA" id="ARBA00023295"/>
    </source>
</evidence>
<protein>
    <recommendedName>
        <fullName evidence="3 8">Beta-galactosidase</fullName>
        <shortName evidence="8">Beta-gal</shortName>
        <ecNumber evidence="3 8">3.2.1.23</ecNumber>
    </recommendedName>
</protein>
<dbReference type="InterPro" id="IPR003476">
    <property type="entry name" value="Glyco_hydro_42"/>
</dbReference>
<gene>
    <name evidence="14" type="ORF">IAA60_03395</name>
</gene>
<dbReference type="PANTHER" id="PTHR36447:SF2">
    <property type="entry name" value="BETA-GALACTOSIDASE YESZ"/>
    <property type="match status" value="1"/>
</dbReference>
<feature type="binding site" evidence="11">
    <location>
        <position position="155"/>
    </location>
    <ligand>
        <name>Zn(2+)</name>
        <dbReference type="ChEBI" id="CHEBI:29105"/>
    </ligand>
</feature>
<evidence type="ECO:0000259" key="12">
    <source>
        <dbReference type="Pfam" id="PF02449"/>
    </source>
</evidence>
<evidence type="ECO:0000256" key="3">
    <source>
        <dbReference type="ARBA" id="ARBA00012756"/>
    </source>
</evidence>
<feature type="binding site" evidence="11">
    <location>
        <position position="106"/>
    </location>
    <ligand>
        <name>Zn(2+)</name>
        <dbReference type="ChEBI" id="CHEBI:29105"/>
    </ligand>
</feature>
<dbReference type="GO" id="GO:0004565">
    <property type="term" value="F:beta-galactosidase activity"/>
    <property type="evidence" value="ECO:0007669"/>
    <property type="project" value="UniProtKB-EC"/>
</dbReference>
<proteinExistence type="inferred from homology"/>
<evidence type="ECO:0000256" key="5">
    <source>
        <dbReference type="ARBA" id="ARBA00022801"/>
    </source>
</evidence>
<evidence type="ECO:0000313" key="14">
    <source>
        <dbReference type="EMBL" id="HIT84934.1"/>
    </source>
</evidence>
<feature type="binding site" evidence="10">
    <location>
        <position position="140"/>
    </location>
    <ligand>
        <name>substrate</name>
    </ligand>
</feature>
<dbReference type="InterPro" id="IPR013529">
    <property type="entry name" value="Glyco_hydro_42_N"/>
</dbReference>
<evidence type="ECO:0000256" key="2">
    <source>
        <dbReference type="ARBA" id="ARBA00005940"/>
    </source>
</evidence>
<keyword evidence="5 8" id="KW-0378">Hydrolase</keyword>
<keyword evidence="4 11" id="KW-0479">Metal-binding</keyword>
<comment type="similarity">
    <text evidence="2 8">Belongs to the glycosyl hydrolase 42 family.</text>
</comment>
<evidence type="ECO:0000256" key="8">
    <source>
        <dbReference type="PIRNR" id="PIRNR001084"/>
    </source>
</evidence>
<reference evidence="14" key="2">
    <citation type="journal article" date="2021" name="PeerJ">
        <title>Extensive microbial diversity within the chicken gut microbiome revealed by metagenomics and culture.</title>
        <authorList>
            <person name="Gilroy R."/>
            <person name="Ravi A."/>
            <person name="Getino M."/>
            <person name="Pursley I."/>
            <person name="Horton D.L."/>
            <person name="Alikhan N.F."/>
            <person name="Baker D."/>
            <person name="Gharbi K."/>
            <person name="Hall N."/>
            <person name="Watson M."/>
            <person name="Adriaenssens E.M."/>
            <person name="Foster-Nyarko E."/>
            <person name="Jarju S."/>
            <person name="Secka A."/>
            <person name="Antonio M."/>
            <person name="Oren A."/>
            <person name="Chaudhuri R.R."/>
            <person name="La Ragione R."/>
            <person name="Hildebrand F."/>
            <person name="Pallen M.J."/>
        </authorList>
    </citation>
    <scope>NUCLEOTIDE SEQUENCE</scope>
    <source>
        <strain evidence="14">CHK181-108</strain>
    </source>
</reference>
<dbReference type="AlphaFoldDB" id="A0A9D1H3P7"/>
<dbReference type="EC" id="3.2.1.23" evidence="3 8"/>
<feature type="binding site" evidence="11">
    <location>
        <position position="152"/>
    </location>
    <ligand>
        <name>Zn(2+)</name>
        <dbReference type="ChEBI" id="CHEBI:29105"/>
    </ligand>
</feature>
<comment type="catalytic activity">
    <reaction evidence="1 8">
        <text>Hydrolysis of terminal non-reducing beta-D-galactose residues in beta-D-galactosides.</text>
        <dbReference type="EC" id="3.2.1.23"/>
    </reaction>
</comment>
<keyword evidence="7 8" id="KW-0326">Glycosidase</keyword>
<dbReference type="Pfam" id="PF02449">
    <property type="entry name" value="Glyco_hydro_42"/>
    <property type="match status" value="1"/>
</dbReference>
<evidence type="ECO:0000256" key="1">
    <source>
        <dbReference type="ARBA" id="ARBA00001412"/>
    </source>
</evidence>
<dbReference type="CDD" id="cd03143">
    <property type="entry name" value="A4_beta-galactosidase_middle_domain"/>
    <property type="match status" value="1"/>
</dbReference>
<dbReference type="Pfam" id="PF08532">
    <property type="entry name" value="Glyco_hydro_42M"/>
    <property type="match status" value="1"/>
</dbReference>
<evidence type="ECO:0000259" key="13">
    <source>
        <dbReference type="Pfam" id="PF08532"/>
    </source>
</evidence>
<dbReference type="GO" id="GO:0009341">
    <property type="term" value="C:beta-galactosidase complex"/>
    <property type="evidence" value="ECO:0007669"/>
    <property type="project" value="InterPro"/>
</dbReference>
<dbReference type="SUPFAM" id="SSF52317">
    <property type="entry name" value="Class I glutamine amidotransferase-like"/>
    <property type="match status" value="1"/>
</dbReference>
<name>A0A9D1H3P7_9FIRM</name>
<evidence type="ECO:0000256" key="11">
    <source>
        <dbReference type="PIRSR" id="PIRSR001084-3"/>
    </source>
</evidence>
<dbReference type="InterPro" id="IPR013738">
    <property type="entry name" value="Beta_galactosidase_Trimer"/>
</dbReference>
<dbReference type="PANTHER" id="PTHR36447">
    <property type="entry name" value="BETA-GALACTOSIDASE GANA"/>
    <property type="match status" value="1"/>
</dbReference>
<dbReference type="Gene3D" id="3.40.50.880">
    <property type="match status" value="1"/>
</dbReference>
<accession>A0A9D1H3P7</accession>
<feature type="domain" description="Beta-galactosidase trimerisation" evidence="13">
    <location>
        <begin position="396"/>
        <end position="588"/>
    </location>
</feature>
<dbReference type="InterPro" id="IPR029062">
    <property type="entry name" value="Class_I_gatase-like"/>
</dbReference>
<organism evidence="14 15">
    <name type="scientific">Candidatus Ornithomonoglobus intestinigallinarum</name>
    <dbReference type="NCBI Taxonomy" id="2840894"/>
    <lineage>
        <taxon>Bacteria</taxon>
        <taxon>Bacillati</taxon>
        <taxon>Bacillota</taxon>
        <taxon>Clostridia</taxon>
        <taxon>Candidatus Ornithomonoglobus</taxon>
    </lineage>
</organism>
<dbReference type="Gene3D" id="3.20.20.80">
    <property type="entry name" value="Glycosidases"/>
    <property type="match status" value="1"/>
</dbReference>
<feature type="binding site" evidence="10">
    <location>
        <position position="102"/>
    </location>
    <ligand>
        <name>substrate</name>
    </ligand>
</feature>
<comment type="caution">
    <text evidence="14">The sequence shown here is derived from an EMBL/GenBank/DDBJ whole genome shotgun (WGS) entry which is preliminary data.</text>
</comment>
<dbReference type="SUPFAM" id="SSF51445">
    <property type="entry name" value="(Trans)glycosidases"/>
    <property type="match status" value="1"/>
</dbReference>
<evidence type="ECO:0000256" key="10">
    <source>
        <dbReference type="PIRSR" id="PIRSR001084-2"/>
    </source>
</evidence>